<dbReference type="EC" id="3.5.1.9" evidence="4"/>
<organism evidence="12">
    <name type="scientific">uncultured Rubrobacteraceae bacterium</name>
    <dbReference type="NCBI Taxonomy" id="349277"/>
    <lineage>
        <taxon>Bacteria</taxon>
        <taxon>Bacillati</taxon>
        <taxon>Actinomycetota</taxon>
        <taxon>Rubrobacteria</taxon>
        <taxon>Rubrobacterales</taxon>
        <taxon>Rubrobacteraceae</taxon>
        <taxon>environmental samples</taxon>
    </lineage>
</organism>
<accession>A0A6J4QLQ2</accession>
<comment type="catalytic activity">
    <reaction evidence="10">
        <text>N-formyl-L-kynurenine + H2O = L-kynurenine + formate + H(+)</text>
        <dbReference type="Rhea" id="RHEA:13009"/>
        <dbReference type="ChEBI" id="CHEBI:15377"/>
        <dbReference type="ChEBI" id="CHEBI:15378"/>
        <dbReference type="ChEBI" id="CHEBI:15740"/>
        <dbReference type="ChEBI" id="CHEBI:57959"/>
        <dbReference type="ChEBI" id="CHEBI:58629"/>
        <dbReference type="EC" id="3.5.1.9"/>
    </reaction>
</comment>
<protein>
    <recommendedName>
        <fullName evidence="5">Kynurenine formamidase</fullName>
        <ecNumber evidence="4">3.5.1.9</ecNumber>
    </recommendedName>
</protein>
<dbReference type="EMBL" id="CADCVD010000070">
    <property type="protein sequence ID" value="CAA9443486.1"/>
    <property type="molecule type" value="Genomic_DNA"/>
</dbReference>
<evidence type="ECO:0000256" key="8">
    <source>
        <dbReference type="ARBA" id="ARBA00022833"/>
    </source>
</evidence>
<comment type="function">
    <text evidence="2">Catalyzes the hydrolysis of N-formyl-L-kynurenine to L-kynurenine, the second step in the kynurenine pathway of tryptophan degradation.</text>
</comment>
<name>A0A6J4QLQ2_9ACTN</name>
<evidence type="ECO:0000256" key="9">
    <source>
        <dbReference type="ARBA" id="ARBA00023079"/>
    </source>
</evidence>
<evidence type="ECO:0000256" key="4">
    <source>
        <dbReference type="ARBA" id="ARBA00012930"/>
    </source>
</evidence>
<dbReference type="GO" id="GO:0004061">
    <property type="term" value="F:arylformamidase activity"/>
    <property type="evidence" value="ECO:0007669"/>
    <property type="project" value="UniProtKB-EC"/>
</dbReference>
<dbReference type="FunFam" id="3.50.30.50:FF:000001">
    <property type="entry name" value="Kynurenine formamidase"/>
    <property type="match status" value="1"/>
</dbReference>
<dbReference type="SUPFAM" id="SSF102198">
    <property type="entry name" value="Putative cyclase"/>
    <property type="match status" value="1"/>
</dbReference>
<comment type="pathway">
    <text evidence="11">Amino-acid degradation; L-tryptophan degradation via kynurenine pathway; L-kynurenine from L-tryptophan: step 2/2.</text>
</comment>
<dbReference type="GO" id="GO:0046872">
    <property type="term" value="F:metal ion binding"/>
    <property type="evidence" value="ECO:0007669"/>
    <property type="project" value="UniProtKB-KW"/>
</dbReference>
<dbReference type="PANTHER" id="PTHR31118:SF12">
    <property type="entry name" value="CYCLASE-LIKE PROTEIN 2"/>
    <property type="match status" value="1"/>
</dbReference>
<dbReference type="AlphaFoldDB" id="A0A6J4QLQ2"/>
<evidence type="ECO:0000256" key="5">
    <source>
        <dbReference type="ARBA" id="ARBA00014889"/>
    </source>
</evidence>
<reference evidence="12" key="1">
    <citation type="submission" date="2020-02" db="EMBL/GenBank/DDBJ databases">
        <authorList>
            <person name="Meier V. D."/>
        </authorList>
    </citation>
    <scope>NUCLEOTIDE SEQUENCE</scope>
    <source>
        <strain evidence="12">AVDCRST_MAG37</strain>
    </source>
</reference>
<evidence type="ECO:0000256" key="1">
    <source>
        <dbReference type="ARBA" id="ARBA00001947"/>
    </source>
</evidence>
<dbReference type="InterPro" id="IPR037175">
    <property type="entry name" value="KFase_sf"/>
</dbReference>
<comment type="cofactor">
    <cofactor evidence="1">
        <name>Zn(2+)</name>
        <dbReference type="ChEBI" id="CHEBI:29105"/>
    </cofactor>
</comment>
<keyword evidence="6" id="KW-0479">Metal-binding</keyword>
<dbReference type="PANTHER" id="PTHR31118">
    <property type="entry name" value="CYCLASE-LIKE PROTEIN 2"/>
    <property type="match status" value="1"/>
</dbReference>
<keyword evidence="9" id="KW-0823">Tryptophan catabolism</keyword>
<evidence type="ECO:0000313" key="12">
    <source>
        <dbReference type="EMBL" id="CAA9443486.1"/>
    </source>
</evidence>
<keyword evidence="8" id="KW-0862">Zinc</keyword>
<evidence type="ECO:0000256" key="10">
    <source>
        <dbReference type="ARBA" id="ARBA00048496"/>
    </source>
</evidence>
<keyword evidence="7" id="KW-0378">Hydrolase</keyword>
<dbReference type="Pfam" id="PF04199">
    <property type="entry name" value="Cyclase"/>
    <property type="match status" value="1"/>
</dbReference>
<evidence type="ECO:0000256" key="2">
    <source>
        <dbReference type="ARBA" id="ARBA00002204"/>
    </source>
</evidence>
<dbReference type="GO" id="GO:0019441">
    <property type="term" value="P:L-tryptophan catabolic process to kynurenine"/>
    <property type="evidence" value="ECO:0007669"/>
    <property type="project" value="InterPro"/>
</dbReference>
<gene>
    <name evidence="12" type="ORF">AVDCRST_MAG37-1594</name>
</gene>
<proteinExistence type="predicted"/>
<evidence type="ECO:0000256" key="3">
    <source>
        <dbReference type="ARBA" id="ARBA00011738"/>
    </source>
</evidence>
<dbReference type="Gene3D" id="3.50.30.50">
    <property type="entry name" value="Putative cyclase"/>
    <property type="match status" value="1"/>
</dbReference>
<dbReference type="InterPro" id="IPR007325">
    <property type="entry name" value="KFase/CYL"/>
</dbReference>
<evidence type="ECO:0000256" key="7">
    <source>
        <dbReference type="ARBA" id="ARBA00022801"/>
    </source>
</evidence>
<comment type="subunit">
    <text evidence="3">Homodimer.</text>
</comment>
<evidence type="ECO:0000256" key="11">
    <source>
        <dbReference type="ARBA" id="ARBA00060547"/>
    </source>
</evidence>
<sequence>MEIIDITAPFSPEMLSWPGQEPPSHEFLAHQRQGDPNTVSWWQTGGHAGTHVDAPLHFIPNGAGIEALDLRRSIGPCRVLDLSHVEGHVGRDDLEAAEIAGDQRLLLKTRNSGDDLMRRGEFEEGYVAVSREAAEYLIEAGVETLGVDYLSVEPFEDAEFGEGEFRTHHALLKAGVTLLEGLVLTEVEPGEYFLACLPLKLVGSDGSPARAVLIRGLNI</sequence>
<evidence type="ECO:0000256" key="6">
    <source>
        <dbReference type="ARBA" id="ARBA00022723"/>
    </source>
</evidence>